<evidence type="ECO:0000259" key="1">
    <source>
        <dbReference type="PROSITE" id="PS51833"/>
    </source>
</evidence>
<dbReference type="InterPro" id="IPR013976">
    <property type="entry name" value="HDOD"/>
</dbReference>
<dbReference type="RefSeq" id="WP_102840688.1">
    <property type="nucleotide sequence ID" value="NZ_CP065720.1"/>
</dbReference>
<protein>
    <submittedName>
        <fullName evidence="2">HDOD domain-containing protein</fullName>
    </submittedName>
</protein>
<dbReference type="GeneID" id="75213811"/>
<sequence>MSTLAKKVQRELTDAIENDELVLPTLPEVALRVREAAEDPDISIPALSKVIGNDAALTARIIKVVNSPLLRTSREIDDLQMAVSRLGINYTCNLATGLAMEQMFQATTDIVDRKMREVWNKSTEVAAISHVLCRHYTRLMPDQATLAGLVHQIGILPILTYAEEHGALLADSFSLNHVIDRIHPLVGEKILRTWDFPDSIASVAGQYTDFQRNSDSVDYVDIVQVATLQSHLGSQHPYTQLDWNNIPAFSKLGLDPNTLLQEDEDLSAAMDAAMTMLH</sequence>
<dbReference type="PANTHER" id="PTHR33525">
    <property type="match status" value="1"/>
</dbReference>
<dbReference type="PROSITE" id="PS51833">
    <property type="entry name" value="HDOD"/>
    <property type="match status" value="1"/>
</dbReference>
<accession>A0ABX6XPQ0</accession>
<proteinExistence type="predicted"/>
<dbReference type="SUPFAM" id="SSF109604">
    <property type="entry name" value="HD-domain/PDEase-like"/>
    <property type="match status" value="1"/>
</dbReference>
<evidence type="ECO:0000313" key="2">
    <source>
        <dbReference type="EMBL" id="QPT15984.1"/>
    </source>
</evidence>
<feature type="domain" description="HDOD" evidence="1">
    <location>
        <begin position="23"/>
        <end position="210"/>
    </location>
</feature>
<dbReference type="Proteomes" id="UP000595058">
    <property type="component" value="Chromosome"/>
</dbReference>
<reference evidence="2 3" key="1">
    <citation type="submission" date="2020-12" db="EMBL/GenBank/DDBJ databases">
        <title>FDA dAtabase for Regulatory Grade micrObial Sequences (FDA-ARGOS): Supporting development and validation of Infectious Disease Dx tests.</title>
        <authorList>
            <person name="Sproer C."/>
            <person name="Gronow S."/>
            <person name="Severitt S."/>
            <person name="Schroder I."/>
            <person name="Tallon L."/>
            <person name="Sadzewicz L."/>
            <person name="Zhao X."/>
            <person name="Boylan J."/>
            <person name="Ott S."/>
            <person name="Bowen H."/>
            <person name="Vavikolanu K."/>
            <person name="Mehta A."/>
            <person name="Aluvathingal J."/>
            <person name="Nadendla S."/>
            <person name="Lowell S."/>
            <person name="Myers T."/>
            <person name="Yan Y."/>
            <person name="Sichtig H."/>
        </authorList>
    </citation>
    <scope>NUCLEOTIDE SEQUENCE [LARGE SCALE GENOMIC DNA]</scope>
    <source>
        <strain evidence="2 3">FDAARGOS_877</strain>
    </source>
</reference>
<name>A0ABX6XPQ0_9GAMM</name>
<dbReference type="Gene3D" id="1.10.3210.10">
    <property type="entry name" value="Hypothetical protein af1432"/>
    <property type="match status" value="1"/>
</dbReference>
<dbReference type="PANTHER" id="PTHR33525:SF3">
    <property type="entry name" value="RIBONUCLEASE Y"/>
    <property type="match status" value="1"/>
</dbReference>
<dbReference type="Pfam" id="PF08668">
    <property type="entry name" value="HDOD"/>
    <property type="match status" value="1"/>
</dbReference>
<gene>
    <name evidence="2" type="ORF">I6G34_10885</name>
</gene>
<dbReference type="InterPro" id="IPR052340">
    <property type="entry name" value="RNase_Y/CdgJ"/>
</dbReference>
<dbReference type="EMBL" id="CP065720">
    <property type="protein sequence ID" value="QPT15984.1"/>
    <property type="molecule type" value="Genomic_DNA"/>
</dbReference>
<organism evidence="2 3">
    <name type="scientific">Stutzerimonas frequens</name>
    <dbReference type="NCBI Taxonomy" id="2968969"/>
    <lineage>
        <taxon>Bacteria</taxon>
        <taxon>Pseudomonadati</taxon>
        <taxon>Pseudomonadota</taxon>
        <taxon>Gammaproteobacteria</taxon>
        <taxon>Pseudomonadales</taxon>
        <taxon>Pseudomonadaceae</taxon>
        <taxon>Stutzerimonas</taxon>
    </lineage>
</organism>
<evidence type="ECO:0000313" key="3">
    <source>
        <dbReference type="Proteomes" id="UP000595058"/>
    </source>
</evidence>
<keyword evidence="3" id="KW-1185">Reference proteome</keyword>